<organism evidence="2 3">
    <name type="scientific">Aspergillus tanneri</name>
    <dbReference type="NCBI Taxonomy" id="1220188"/>
    <lineage>
        <taxon>Eukaryota</taxon>
        <taxon>Fungi</taxon>
        <taxon>Dikarya</taxon>
        <taxon>Ascomycota</taxon>
        <taxon>Pezizomycotina</taxon>
        <taxon>Eurotiomycetes</taxon>
        <taxon>Eurotiomycetidae</taxon>
        <taxon>Eurotiales</taxon>
        <taxon>Aspergillaceae</taxon>
        <taxon>Aspergillus</taxon>
        <taxon>Aspergillus subgen. Circumdati</taxon>
    </lineage>
</organism>
<accession>A0A4S3J9E6</accession>
<proteinExistence type="predicted"/>
<name>A0A4S3J9E6_9EURO</name>
<sequence length="68" mass="7691">MLSPFDCRRRSSSYEEDRPDDNGQRCPEFEEVPQSGCNGLTFAESSWELCTWGISISIKPMLEAGSTR</sequence>
<dbReference type="VEuPathDB" id="FungiDB:EYZ11_009699"/>
<dbReference type="Proteomes" id="UP000308092">
    <property type="component" value="Unassembled WGS sequence"/>
</dbReference>
<evidence type="ECO:0000313" key="3">
    <source>
        <dbReference type="Proteomes" id="UP000308092"/>
    </source>
</evidence>
<comment type="caution">
    <text evidence="2">The sequence shown here is derived from an EMBL/GenBank/DDBJ whole genome shotgun (WGS) entry which is preliminary data.</text>
</comment>
<protein>
    <submittedName>
        <fullName evidence="2">Uncharacterized protein</fullName>
    </submittedName>
</protein>
<feature type="region of interest" description="Disordered" evidence="1">
    <location>
        <begin position="1"/>
        <end position="25"/>
    </location>
</feature>
<feature type="compositionally biased region" description="Basic and acidic residues" evidence="1">
    <location>
        <begin position="1"/>
        <end position="23"/>
    </location>
</feature>
<evidence type="ECO:0000256" key="1">
    <source>
        <dbReference type="SAM" id="MobiDB-lite"/>
    </source>
</evidence>
<dbReference type="AlphaFoldDB" id="A0A4S3J9E6"/>
<gene>
    <name evidence="2" type="ORF">EYZ11_009699</name>
</gene>
<reference evidence="2 3" key="1">
    <citation type="submission" date="2019-03" db="EMBL/GenBank/DDBJ databases">
        <title>The genome sequence of a newly discovered highly antifungal drug resistant Aspergillus species, Aspergillus tanneri NIH 1004.</title>
        <authorList>
            <person name="Mounaud S."/>
            <person name="Singh I."/>
            <person name="Joardar V."/>
            <person name="Pakala S."/>
            <person name="Pakala S."/>
            <person name="Venepally P."/>
            <person name="Hoover J."/>
            <person name="Nierman W."/>
            <person name="Chung J."/>
            <person name="Losada L."/>
        </authorList>
    </citation>
    <scope>NUCLEOTIDE SEQUENCE [LARGE SCALE GENOMIC DNA]</scope>
    <source>
        <strain evidence="2 3">NIH1004</strain>
    </source>
</reference>
<evidence type="ECO:0000313" key="2">
    <source>
        <dbReference type="EMBL" id="THC90847.1"/>
    </source>
</evidence>
<dbReference type="EMBL" id="SOSA01000475">
    <property type="protein sequence ID" value="THC90847.1"/>
    <property type="molecule type" value="Genomic_DNA"/>
</dbReference>
<keyword evidence="3" id="KW-1185">Reference proteome</keyword>